<keyword evidence="2" id="KW-0560">Oxidoreductase</keyword>
<name>A0ABR5T5D6_9BURK</name>
<protein>
    <submittedName>
        <fullName evidence="4">3-ketoacyl-ACP reductase</fullName>
    </submittedName>
</protein>
<gene>
    <name evidence="4" type="ORF">WS72_26720</name>
</gene>
<dbReference type="CDD" id="cd05233">
    <property type="entry name" value="SDR_c"/>
    <property type="match status" value="1"/>
</dbReference>
<dbReference type="PRINTS" id="PR00080">
    <property type="entry name" value="SDRFAMILY"/>
</dbReference>
<dbReference type="SUPFAM" id="SSF51735">
    <property type="entry name" value="NAD(P)-binding Rossmann-fold domains"/>
    <property type="match status" value="1"/>
</dbReference>
<evidence type="ECO:0000259" key="3">
    <source>
        <dbReference type="SMART" id="SM00822"/>
    </source>
</evidence>
<comment type="similarity">
    <text evidence="1">Belongs to the short-chain dehydrogenases/reductases (SDR) family.</text>
</comment>
<dbReference type="InterPro" id="IPR020904">
    <property type="entry name" value="Sc_DH/Rdtase_CS"/>
</dbReference>
<evidence type="ECO:0000313" key="5">
    <source>
        <dbReference type="Proteomes" id="UP000070255"/>
    </source>
</evidence>
<accession>A0ABR5T5D6</accession>
<dbReference type="NCBIfam" id="NF009468">
    <property type="entry name" value="PRK12826.1-4"/>
    <property type="match status" value="1"/>
</dbReference>
<dbReference type="PANTHER" id="PTHR43639">
    <property type="entry name" value="OXIDOREDUCTASE, SHORT-CHAIN DEHYDROGENASE/REDUCTASE FAMILY (AFU_ORTHOLOGUE AFUA_5G02870)"/>
    <property type="match status" value="1"/>
</dbReference>
<reference evidence="4 5" key="1">
    <citation type="submission" date="2015-11" db="EMBL/GenBank/DDBJ databases">
        <authorList>
            <person name="Sahl J."/>
            <person name="Wagner D."/>
            <person name="Keim P."/>
        </authorList>
    </citation>
    <scope>NUCLEOTIDE SEQUENCE [LARGE SCALE GENOMIC DNA]</scope>
    <source>
        <strain evidence="4 5">BDU18</strain>
    </source>
</reference>
<organism evidence="4 5">
    <name type="scientific">Burkholderia savannae</name>
    <dbReference type="NCBI Taxonomy" id="1637837"/>
    <lineage>
        <taxon>Bacteria</taxon>
        <taxon>Pseudomonadati</taxon>
        <taxon>Pseudomonadota</taxon>
        <taxon>Betaproteobacteria</taxon>
        <taxon>Burkholderiales</taxon>
        <taxon>Burkholderiaceae</taxon>
        <taxon>Burkholderia</taxon>
        <taxon>pseudomallei group</taxon>
    </lineage>
</organism>
<evidence type="ECO:0000256" key="1">
    <source>
        <dbReference type="ARBA" id="ARBA00006484"/>
    </source>
</evidence>
<dbReference type="RefSeq" id="WP_060822876.1">
    <property type="nucleotide sequence ID" value="NZ_LNJQ01000004.1"/>
</dbReference>
<dbReference type="Gene3D" id="3.40.50.720">
    <property type="entry name" value="NAD(P)-binding Rossmann-like Domain"/>
    <property type="match status" value="1"/>
</dbReference>
<sequence>MNGADSKHATLPRGRLVADFGGRTVLVTGGAQGIGAAIAEAFAAAGATVAIADLQHDAAAALAARLAARGREGGRAARGEQAVRAYRVDAARRDELFALVAQVEADSGRLDVVVHNAAYFPLMPFDAISHDVLERTLAVNLSALFWLAQAALPAFERVGRGRMLATSSVTGPRVAYPGLAHYASSKAGVNGFIRAAALELASRNVTVNGVEPGMIRTPAAGNLGDAAHSERIARGVPLGRLGEPEDIAAAMLFLASDAAGYITGQTIVVDGGATLPETGATLA</sequence>
<dbReference type="PANTHER" id="PTHR43639:SF1">
    <property type="entry name" value="SHORT-CHAIN DEHYDROGENASE_REDUCTASE FAMILY PROTEIN"/>
    <property type="match status" value="1"/>
</dbReference>
<dbReference type="PROSITE" id="PS00061">
    <property type="entry name" value="ADH_SHORT"/>
    <property type="match status" value="1"/>
</dbReference>
<dbReference type="InterPro" id="IPR002347">
    <property type="entry name" value="SDR_fam"/>
</dbReference>
<dbReference type="InterPro" id="IPR057326">
    <property type="entry name" value="KR_dom"/>
</dbReference>
<dbReference type="Pfam" id="PF13561">
    <property type="entry name" value="adh_short_C2"/>
    <property type="match status" value="1"/>
</dbReference>
<proteinExistence type="inferred from homology"/>
<dbReference type="EMBL" id="LNJQ01000004">
    <property type="protein sequence ID" value="KWZ38435.1"/>
    <property type="molecule type" value="Genomic_DNA"/>
</dbReference>
<comment type="caution">
    <text evidence="4">The sequence shown here is derived from an EMBL/GenBank/DDBJ whole genome shotgun (WGS) entry which is preliminary data.</text>
</comment>
<feature type="domain" description="Ketoreductase" evidence="3">
    <location>
        <begin position="23"/>
        <end position="229"/>
    </location>
</feature>
<evidence type="ECO:0000256" key="2">
    <source>
        <dbReference type="ARBA" id="ARBA00023002"/>
    </source>
</evidence>
<dbReference type="SMART" id="SM00822">
    <property type="entry name" value="PKS_KR"/>
    <property type="match status" value="1"/>
</dbReference>
<dbReference type="InterPro" id="IPR036291">
    <property type="entry name" value="NAD(P)-bd_dom_sf"/>
</dbReference>
<dbReference type="Proteomes" id="UP000070255">
    <property type="component" value="Unassembled WGS sequence"/>
</dbReference>
<dbReference type="NCBIfam" id="NF009465">
    <property type="entry name" value="PRK12826.1-1"/>
    <property type="match status" value="1"/>
</dbReference>
<dbReference type="PRINTS" id="PR00081">
    <property type="entry name" value="GDHRDH"/>
</dbReference>
<keyword evidence="5" id="KW-1185">Reference proteome</keyword>
<evidence type="ECO:0000313" key="4">
    <source>
        <dbReference type="EMBL" id="KWZ38435.1"/>
    </source>
</evidence>